<dbReference type="HOGENOM" id="CLU_561185_0_0_0"/>
<organism evidence="1 2">
    <name type="scientific">Leptospirillum ferriphilum YSK</name>
    <dbReference type="NCBI Taxonomy" id="1441628"/>
    <lineage>
        <taxon>Bacteria</taxon>
        <taxon>Pseudomonadati</taxon>
        <taxon>Nitrospirota</taxon>
        <taxon>Nitrospiria</taxon>
        <taxon>Nitrospirales</taxon>
        <taxon>Nitrospiraceae</taxon>
        <taxon>Leptospirillum</taxon>
    </lineage>
</organism>
<protein>
    <recommendedName>
        <fullName evidence="3">Tetratricopeptide repeat protein</fullName>
    </recommendedName>
</protein>
<dbReference type="EMBL" id="CP007243">
    <property type="protein sequence ID" value="AIA30759.1"/>
    <property type="molecule type" value="Genomic_DNA"/>
</dbReference>
<evidence type="ECO:0008006" key="3">
    <source>
        <dbReference type="Google" id="ProtNLM"/>
    </source>
</evidence>
<name>A0A059XQE9_9BACT</name>
<dbReference type="OrthoDB" id="9810990at2"/>
<sequence>MRKQIVFRFFRTRFHGRREKHVFVMVLSFFFFPVLAFAQDPSFLPPGQTHPANLDPASPAMNKNLEQEKIEQLIRARRYPEAYHLARRFQKAYPEDLNAFYLLAYIEKKAHFLRRGYLTVEKGRKIAPENIDLGILEAEILIEQGHLRKARVLLMHFQKTHPENTVLQKDLVKTYFPTGYDANIPIMDQHLFSLGEIQSPFRPDQFLTASLPRWNLNISALGINYSGGAAFVGDAQFESPMAGGLRFLAGRTEYMGFVSGQGNGLNSWTYAGIDTRFGEHADLQVDAGDNSLERAGLYAHLFYNPGILTVDVQGVNNMIWGDFGQAIQLNGLESGVTVSGSLQLTNRLSMGLNYWYYEYTLDDGSLPYGNLHNAFGFLDYQLTSDPELDVLVGYDDWTIMASSPQTAGLVPEIMRQQYLLVALNAMKQYDNGLLLSGQIGGYDDFYNHIASGEGSLGIRYPVSLHWSLYGNALYFEESTLYSGPSEELMLGLNFLF</sequence>
<evidence type="ECO:0000313" key="2">
    <source>
        <dbReference type="Proteomes" id="UP000027059"/>
    </source>
</evidence>
<reference evidence="1 2" key="2">
    <citation type="journal article" date="2015" name="Biomed. Res. Int.">
        <title>Effects of Arsenite Resistance on the Growth and Functional Gene Expression of Leptospirillum ferriphilum and Acidithiobacillus thiooxidans in Pure Culture and Coculture.</title>
        <authorList>
            <person name="Jiang H."/>
            <person name="Liang Y."/>
            <person name="Yin H."/>
            <person name="Xiao Y."/>
            <person name="Guo X."/>
            <person name="Xu Y."/>
            <person name="Hu Q."/>
            <person name="Liu H."/>
            <person name="Liu X."/>
        </authorList>
    </citation>
    <scope>NUCLEOTIDE SEQUENCE [LARGE SCALE GENOMIC DNA]</scope>
    <source>
        <strain evidence="1 2">YSK</strain>
    </source>
</reference>
<reference evidence="2" key="1">
    <citation type="submission" date="2014-02" db="EMBL/GenBank/DDBJ databases">
        <title>Complete genome sequence and comparative genomic analysis of the nitrogen-fixing bacterium Leptospirillum ferriphilum YSK.</title>
        <authorList>
            <person name="Guo X."/>
            <person name="Yin H."/>
            <person name="Liang Y."/>
            <person name="Hu Q."/>
            <person name="Ma L."/>
            <person name="Xiao Y."/>
            <person name="Zhang X."/>
            <person name="Qiu G."/>
            <person name="Liu X."/>
        </authorList>
    </citation>
    <scope>NUCLEOTIDE SEQUENCE [LARGE SCALE GENOMIC DNA]</scope>
    <source>
        <strain evidence="2">YSK</strain>
    </source>
</reference>
<dbReference type="KEGG" id="lfp:Y981_08235"/>
<dbReference type="Proteomes" id="UP000027059">
    <property type="component" value="Chromosome"/>
</dbReference>
<dbReference type="InterPro" id="IPR011990">
    <property type="entry name" value="TPR-like_helical_dom_sf"/>
</dbReference>
<evidence type="ECO:0000313" key="1">
    <source>
        <dbReference type="EMBL" id="AIA30759.1"/>
    </source>
</evidence>
<accession>A0A059XQE9</accession>
<proteinExistence type="predicted"/>
<dbReference type="Gene3D" id="1.25.40.10">
    <property type="entry name" value="Tetratricopeptide repeat domain"/>
    <property type="match status" value="1"/>
</dbReference>
<gene>
    <name evidence="1" type="ORF">Y981_08235</name>
</gene>
<dbReference type="AlphaFoldDB" id="A0A059XQE9"/>
<dbReference type="SUPFAM" id="SSF48452">
    <property type="entry name" value="TPR-like"/>
    <property type="match status" value="1"/>
</dbReference>
<keyword evidence="2" id="KW-1185">Reference proteome</keyword>